<proteinExistence type="predicted"/>
<evidence type="ECO:0000259" key="1">
    <source>
        <dbReference type="PROSITE" id="PS50181"/>
    </source>
</evidence>
<name>A0AAD4Q6G2_9EURO</name>
<dbReference type="PROSITE" id="PS50181">
    <property type="entry name" value="FBOX"/>
    <property type="match status" value="1"/>
</dbReference>
<evidence type="ECO:0000313" key="3">
    <source>
        <dbReference type="Proteomes" id="UP001201262"/>
    </source>
</evidence>
<organism evidence="2 3">
    <name type="scientific">Talaromyces proteolyticus</name>
    <dbReference type="NCBI Taxonomy" id="1131652"/>
    <lineage>
        <taxon>Eukaryota</taxon>
        <taxon>Fungi</taxon>
        <taxon>Dikarya</taxon>
        <taxon>Ascomycota</taxon>
        <taxon>Pezizomycotina</taxon>
        <taxon>Eurotiomycetes</taxon>
        <taxon>Eurotiomycetidae</taxon>
        <taxon>Eurotiales</taxon>
        <taxon>Trichocomaceae</taxon>
        <taxon>Talaromyces</taxon>
        <taxon>Talaromyces sect. Bacilispori</taxon>
    </lineage>
</organism>
<dbReference type="SUPFAM" id="SSF81383">
    <property type="entry name" value="F-box domain"/>
    <property type="match status" value="1"/>
</dbReference>
<accession>A0AAD4Q6G2</accession>
<dbReference type="AlphaFoldDB" id="A0AAD4Q6G2"/>
<sequence>MGSFDIFCAICGATVRWFDQDMLSNNETEEEQKSFKLLEHEETAWINEFRCISENPNSQSADDKVYVSGPASYSDYGICDVEEDENLGQFAGYGHRYDIHVYGGTGDEDDPLAFPCHNACNKILRKVIRSISFDNEKIDKEVLFLALKSFVEGEPPYDRCLGLVDYGECMDELQQQYWYILPGVEYYMVNPVNIPALERYYSNIPTLLSSEHTPPSADTVETRLLPGVVHDYFAEVPVKILLHILQYLPIDSVNALRTVSSYVTSATSSSSFWEKRLRQDMPWLYDIPEENNSNGQGVDWAQVCQDLHEKSHNNCESRILGLVNRKRIWKICDLFAASYFNIKKAKDYENSTAVLKNAFSGPMVPLGDLGKVKTETSKLALISDVNDVGVKNPVLSIYWSREGFLLGFGVTLDTATTGQKASGDSDYVGAKGKAARTDEVKIPQGDWLTGFMFMTRIGLEDTHEEKKNPGRFVIGIELLFNTTESMHFGASNGNKRLVLTEPGEVIVGLLVEWTATSGILNLALLKHEKRVSFQEIYPYADSSLNQVLWKDDIPPPILQMSRLMNEGGSWVPDGEFCPHEAVIFGRDDEELSTITGISVDVQFGVLEIHYSHDRPSKSVGPKPWATKTFAIDGPGGERIIAAFVGNNIQLGFRLVTNRNRQLTYGLNLYPTRQDSLNARETGIFCGLSCSWSMNDSDQPRLDAVATLSLPKPSHREYHDGLDIFGLQDQNKLWWEPDAPPPTWKESGSIYGSQLRKLSDGYQYHIASTEPVTTDGNVVSWFDLRRPVDEIKVTFTHGHSWIRKRVSLISIILQYTDGSQASSGPTQFFIDSEDADEENEIPWIWYHQGFKGTDEEDRVESPFYRHDSFTAGGDFIACVRIWAKQFLRGFQFLTCSGLEGPKWGICEGDAATTIRFTRGGNGASEQDDGEQRAVGLKVFTGVDRQQFSYRRSHSSRIITGFQALVVE</sequence>
<keyword evidence="3" id="KW-1185">Reference proteome</keyword>
<reference evidence="2" key="1">
    <citation type="submission" date="2021-12" db="EMBL/GenBank/DDBJ databases">
        <title>Convergent genome expansion in fungi linked to evolution of root-endophyte symbiosis.</title>
        <authorList>
            <consortium name="DOE Joint Genome Institute"/>
            <person name="Ke Y.-H."/>
            <person name="Bonito G."/>
            <person name="Liao H.-L."/>
            <person name="Looney B."/>
            <person name="Rojas-Flechas A."/>
            <person name="Nash J."/>
            <person name="Hameed K."/>
            <person name="Schadt C."/>
            <person name="Martin F."/>
            <person name="Crous P.W."/>
            <person name="Miettinen O."/>
            <person name="Magnuson J.K."/>
            <person name="Labbe J."/>
            <person name="Jacobson D."/>
            <person name="Doktycz M.J."/>
            <person name="Veneault-Fourrey C."/>
            <person name="Kuo A."/>
            <person name="Mondo S."/>
            <person name="Calhoun S."/>
            <person name="Riley R."/>
            <person name="Ohm R."/>
            <person name="LaButti K."/>
            <person name="Andreopoulos B."/>
            <person name="Pangilinan J."/>
            <person name="Nolan M."/>
            <person name="Tritt A."/>
            <person name="Clum A."/>
            <person name="Lipzen A."/>
            <person name="Daum C."/>
            <person name="Barry K."/>
            <person name="Grigoriev I.V."/>
            <person name="Vilgalys R."/>
        </authorList>
    </citation>
    <scope>NUCLEOTIDE SEQUENCE</scope>
    <source>
        <strain evidence="2">PMI_201</strain>
    </source>
</reference>
<protein>
    <recommendedName>
        <fullName evidence="1">F-box domain-containing protein</fullName>
    </recommendedName>
</protein>
<evidence type="ECO:0000313" key="2">
    <source>
        <dbReference type="EMBL" id="KAH8705613.1"/>
    </source>
</evidence>
<dbReference type="InterPro" id="IPR001810">
    <property type="entry name" value="F-box_dom"/>
</dbReference>
<dbReference type="Proteomes" id="UP001201262">
    <property type="component" value="Unassembled WGS sequence"/>
</dbReference>
<comment type="caution">
    <text evidence="2">The sequence shown here is derived from an EMBL/GenBank/DDBJ whole genome shotgun (WGS) entry which is preliminary data.</text>
</comment>
<dbReference type="GeneID" id="70251703"/>
<dbReference type="InterPro" id="IPR036047">
    <property type="entry name" value="F-box-like_dom_sf"/>
</dbReference>
<feature type="domain" description="F-box" evidence="1">
    <location>
        <begin position="230"/>
        <end position="276"/>
    </location>
</feature>
<dbReference type="EMBL" id="JAJTJA010000001">
    <property type="protein sequence ID" value="KAH8705613.1"/>
    <property type="molecule type" value="Genomic_DNA"/>
</dbReference>
<gene>
    <name evidence="2" type="ORF">BGW36DRAFT_435497</name>
</gene>
<dbReference type="Gene3D" id="1.20.1280.50">
    <property type="match status" value="1"/>
</dbReference>
<dbReference type="RefSeq" id="XP_046078234.1">
    <property type="nucleotide sequence ID" value="XM_046221416.1"/>
</dbReference>